<feature type="transmembrane region" description="Helical" evidence="2">
    <location>
        <begin position="466"/>
        <end position="489"/>
    </location>
</feature>
<evidence type="ECO:0000256" key="2">
    <source>
        <dbReference type="SAM" id="Phobius"/>
    </source>
</evidence>
<proteinExistence type="predicted"/>
<dbReference type="InterPro" id="IPR036770">
    <property type="entry name" value="Ankyrin_rpt-contain_sf"/>
</dbReference>
<dbReference type="PANTHER" id="PTHR24177">
    <property type="entry name" value="CASKIN"/>
    <property type="match status" value="1"/>
</dbReference>
<evidence type="ECO:0000259" key="3">
    <source>
        <dbReference type="Pfam" id="PF13962"/>
    </source>
</evidence>
<feature type="region of interest" description="Disordered" evidence="1">
    <location>
        <begin position="219"/>
        <end position="238"/>
    </location>
</feature>
<feature type="transmembrane region" description="Helical" evidence="2">
    <location>
        <begin position="428"/>
        <end position="446"/>
    </location>
</feature>
<reference evidence="4 5" key="1">
    <citation type="journal article" date="2023" name="Hortic Res">
        <title>The complete reference genome for grapevine (Vitis vinifera L.) genetics and breeding.</title>
        <authorList>
            <person name="Shi X."/>
            <person name="Cao S."/>
            <person name="Wang X."/>
            <person name="Huang S."/>
            <person name="Wang Y."/>
            <person name="Liu Z."/>
            <person name="Liu W."/>
            <person name="Leng X."/>
            <person name="Peng Y."/>
            <person name="Wang N."/>
            <person name="Wang Y."/>
            <person name="Ma Z."/>
            <person name="Xu X."/>
            <person name="Zhang F."/>
            <person name="Xue H."/>
            <person name="Zhong H."/>
            <person name="Wang Y."/>
            <person name="Zhang K."/>
            <person name="Velt A."/>
            <person name="Avia K."/>
            <person name="Holtgrawe D."/>
            <person name="Grimplet J."/>
            <person name="Matus J.T."/>
            <person name="Ware D."/>
            <person name="Wu X."/>
            <person name="Wang H."/>
            <person name="Liu C."/>
            <person name="Fang Y."/>
            <person name="Rustenholz C."/>
            <person name="Cheng Z."/>
            <person name="Xiao H."/>
            <person name="Zhou Y."/>
        </authorList>
    </citation>
    <scope>NUCLEOTIDE SEQUENCE [LARGE SCALE GENOMIC DNA]</scope>
    <source>
        <strain evidence="5">cv. Pinot noir / PN40024</strain>
        <tissue evidence="4">Leaf</tissue>
    </source>
</reference>
<gene>
    <name evidence="4" type="ORF">VitviT2T_025164</name>
</gene>
<dbReference type="SMART" id="SM00248">
    <property type="entry name" value="ANK"/>
    <property type="match status" value="5"/>
</dbReference>
<feature type="transmembrane region" description="Helical" evidence="2">
    <location>
        <begin position="510"/>
        <end position="532"/>
    </location>
</feature>
<evidence type="ECO:0000256" key="1">
    <source>
        <dbReference type="SAM" id="MobiDB-lite"/>
    </source>
</evidence>
<evidence type="ECO:0000313" key="5">
    <source>
        <dbReference type="Proteomes" id="UP001227230"/>
    </source>
</evidence>
<name>A0ABY9DJT4_VITVI</name>
<evidence type="ECO:0000313" key="4">
    <source>
        <dbReference type="EMBL" id="WKA07322.1"/>
    </source>
</evidence>
<protein>
    <recommendedName>
        <fullName evidence="3">PGG domain-containing protein</fullName>
    </recommendedName>
</protein>
<dbReference type="Proteomes" id="UP001227230">
    <property type="component" value="Chromosome 16"/>
</dbReference>
<keyword evidence="2" id="KW-1133">Transmembrane helix</keyword>
<dbReference type="SUPFAM" id="SSF48403">
    <property type="entry name" value="Ankyrin repeat"/>
    <property type="match status" value="2"/>
</dbReference>
<accession>A0ABY9DJT4</accession>
<feature type="domain" description="PGG" evidence="3">
    <location>
        <begin position="418"/>
        <end position="529"/>
    </location>
</feature>
<keyword evidence="2" id="KW-0472">Membrane</keyword>
<dbReference type="PANTHER" id="PTHR24177:SF314">
    <property type="entry name" value="PROTEIN ACCELERATED CELL DEATH 6-LIKE ISOFORM X1"/>
    <property type="match status" value="1"/>
</dbReference>
<dbReference type="Pfam" id="PF13962">
    <property type="entry name" value="PGG"/>
    <property type="match status" value="1"/>
</dbReference>
<dbReference type="Gene3D" id="1.25.40.20">
    <property type="entry name" value="Ankyrin repeat-containing domain"/>
    <property type="match status" value="2"/>
</dbReference>
<sequence>MAASTDSKPDHKLNSLLYDVLRNQNTKKVVQLCQKAPDGPLHITSIHKDTVLHLACYSKQRDLALLLVRLFPNNLNQRLTKVKNDVGNTILHEVATSNEMTEVAMLMLEKERKLLSTPNILGEMPLFRAARFGKIHMFKLLADEVDKDGDEERRKQQFQSRDKTSILQIAIITEHFVKWHLKLPIWEELGIEKHRHASAWKLAQELIKNDTSWEVTENAALNQGKPNQEKSDGSSGSLLKRGREGLCIASQHLEEKKGQCCNEEKTKTTLTGVKSDETPLFLATSWKITELVEEILKKYPQAVENVNKKGRNILHVAIQYRQMKIFDMVTKNDMLARRLARATDAKGNSLLHMVAKKRKGLVHETSQGPALELQKQMILFEKVEKLVKSDFFRLFNHKNQTAQQLFDKNYSKLHEDSKKWLEETSKNCTIVAVLIATVAFTAAYTVPGGNQSSGMPVLLSEPFFVVFTLADVTSLTFALTSVVSFLSILTSPFRLQEFKHSLPRKLMLAFTFLILSVTMMMVTFAATVILMIHNKESWTKIALYSVAFLPVLVFALSYSNLYAHLVKACSNLFQIIQKIFPRCKGNRPHRNEARCMSSSNLPDQSHVQIQFQAPFYTSNY</sequence>
<feature type="transmembrane region" description="Helical" evidence="2">
    <location>
        <begin position="538"/>
        <end position="558"/>
    </location>
</feature>
<organism evidence="4 5">
    <name type="scientific">Vitis vinifera</name>
    <name type="common">Grape</name>
    <dbReference type="NCBI Taxonomy" id="29760"/>
    <lineage>
        <taxon>Eukaryota</taxon>
        <taxon>Viridiplantae</taxon>
        <taxon>Streptophyta</taxon>
        <taxon>Embryophyta</taxon>
        <taxon>Tracheophyta</taxon>
        <taxon>Spermatophyta</taxon>
        <taxon>Magnoliopsida</taxon>
        <taxon>eudicotyledons</taxon>
        <taxon>Gunneridae</taxon>
        <taxon>Pentapetalae</taxon>
        <taxon>rosids</taxon>
        <taxon>Vitales</taxon>
        <taxon>Vitaceae</taxon>
        <taxon>Viteae</taxon>
        <taxon>Vitis</taxon>
    </lineage>
</organism>
<dbReference type="Pfam" id="PF12796">
    <property type="entry name" value="Ank_2"/>
    <property type="match status" value="1"/>
</dbReference>
<keyword evidence="2" id="KW-0812">Transmembrane</keyword>
<keyword evidence="5" id="KW-1185">Reference proteome</keyword>
<dbReference type="EMBL" id="CP126663">
    <property type="protein sequence ID" value="WKA07322.1"/>
    <property type="molecule type" value="Genomic_DNA"/>
</dbReference>
<dbReference type="InterPro" id="IPR026961">
    <property type="entry name" value="PGG_dom"/>
</dbReference>
<dbReference type="InterPro" id="IPR002110">
    <property type="entry name" value="Ankyrin_rpt"/>
</dbReference>